<sequence>MRTMMRKRHIDHNIRTPRSKLTALLGGVQATCFQRQSKTKVQQSSICWFSVGEVDHVDLPPQLDIHHPPCIIEGYSALFNNKKPSTVAHGGKHLHILYRKKRCLTIVP</sequence>
<evidence type="ECO:0000313" key="1">
    <source>
        <dbReference type="EMBL" id="MED6238107.1"/>
    </source>
</evidence>
<protein>
    <submittedName>
        <fullName evidence="1">Uncharacterized protein</fullName>
    </submittedName>
</protein>
<keyword evidence="2" id="KW-1185">Reference proteome</keyword>
<evidence type="ECO:0000313" key="2">
    <source>
        <dbReference type="Proteomes" id="UP001345963"/>
    </source>
</evidence>
<reference evidence="1 2" key="1">
    <citation type="submission" date="2021-07" db="EMBL/GenBank/DDBJ databases">
        <authorList>
            <person name="Palmer J.M."/>
        </authorList>
    </citation>
    <scope>NUCLEOTIDE SEQUENCE [LARGE SCALE GENOMIC DNA]</scope>
    <source>
        <strain evidence="1 2">AT_MEX2019</strain>
        <tissue evidence="1">Muscle</tissue>
    </source>
</reference>
<comment type="caution">
    <text evidence="1">The sequence shown here is derived from an EMBL/GenBank/DDBJ whole genome shotgun (WGS) entry which is preliminary data.</text>
</comment>
<dbReference type="EMBL" id="JAHUTI010019879">
    <property type="protein sequence ID" value="MED6238107.1"/>
    <property type="molecule type" value="Genomic_DNA"/>
</dbReference>
<accession>A0ABU7AJ63</accession>
<name>A0ABU7AJ63_9TELE</name>
<gene>
    <name evidence="1" type="ORF">ATANTOWER_009026</name>
</gene>
<organism evidence="1 2">
    <name type="scientific">Ataeniobius toweri</name>
    <dbReference type="NCBI Taxonomy" id="208326"/>
    <lineage>
        <taxon>Eukaryota</taxon>
        <taxon>Metazoa</taxon>
        <taxon>Chordata</taxon>
        <taxon>Craniata</taxon>
        <taxon>Vertebrata</taxon>
        <taxon>Euteleostomi</taxon>
        <taxon>Actinopterygii</taxon>
        <taxon>Neopterygii</taxon>
        <taxon>Teleostei</taxon>
        <taxon>Neoteleostei</taxon>
        <taxon>Acanthomorphata</taxon>
        <taxon>Ovalentaria</taxon>
        <taxon>Atherinomorphae</taxon>
        <taxon>Cyprinodontiformes</taxon>
        <taxon>Goodeidae</taxon>
        <taxon>Ataeniobius</taxon>
    </lineage>
</organism>
<proteinExistence type="predicted"/>
<dbReference type="Proteomes" id="UP001345963">
    <property type="component" value="Unassembled WGS sequence"/>
</dbReference>